<evidence type="ECO:0000256" key="2">
    <source>
        <dbReference type="ARBA" id="ARBA00022692"/>
    </source>
</evidence>
<dbReference type="Pfam" id="PF05128">
    <property type="entry name" value="DUF697"/>
    <property type="match status" value="1"/>
</dbReference>
<evidence type="ECO:0000259" key="5">
    <source>
        <dbReference type="Pfam" id="PF01926"/>
    </source>
</evidence>
<protein>
    <recommendedName>
        <fullName evidence="5">G domain-containing protein</fullName>
    </recommendedName>
</protein>
<dbReference type="KEGG" id="bav:BAV1825"/>
<dbReference type="GO" id="GO:0016020">
    <property type="term" value="C:membrane"/>
    <property type="evidence" value="ECO:0007669"/>
    <property type="project" value="UniProtKB-SubCell"/>
</dbReference>
<gene>
    <name evidence="6" type="ordered locus">BAV1825</name>
</gene>
<feature type="domain" description="G" evidence="5">
    <location>
        <begin position="41"/>
        <end position="160"/>
    </location>
</feature>
<name>Q2L0T3_BORA1</name>
<dbReference type="eggNOG" id="COG3596">
    <property type="taxonomic scope" value="Bacteria"/>
</dbReference>
<dbReference type="AlphaFoldDB" id="Q2L0T3"/>
<keyword evidence="2" id="KW-0812">Transmembrane</keyword>
<dbReference type="Proteomes" id="UP000001977">
    <property type="component" value="Chromosome"/>
</dbReference>
<dbReference type="Gene3D" id="3.40.50.300">
    <property type="entry name" value="P-loop containing nucleotide triphosphate hydrolases"/>
    <property type="match status" value="1"/>
</dbReference>
<evidence type="ECO:0000256" key="1">
    <source>
        <dbReference type="ARBA" id="ARBA00004141"/>
    </source>
</evidence>
<evidence type="ECO:0000313" key="6">
    <source>
        <dbReference type="EMBL" id="CAJ49434.1"/>
    </source>
</evidence>
<dbReference type="STRING" id="360910.BAV1825"/>
<evidence type="ECO:0000256" key="3">
    <source>
        <dbReference type="ARBA" id="ARBA00022989"/>
    </source>
</evidence>
<accession>Q2L0T3</accession>
<dbReference type="EMBL" id="AM167904">
    <property type="protein sequence ID" value="CAJ49434.1"/>
    <property type="molecule type" value="Genomic_DNA"/>
</dbReference>
<dbReference type="InterPro" id="IPR006073">
    <property type="entry name" value="GTP-bd"/>
</dbReference>
<proteinExistence type="predicted"/>
<organism evidence="6 7">
    <name type="scientific">Bordetella avium (strain 197N)</name>
    <dbReference type="NCBI Taxonomy" id="360910"/>
    <lineage>
        <taxon>Bacteria</taxon>
        <taxon>Pseudomonadati</taxon>
        <taxon>Pseudomonadota</taxon>
        <taxon>Betaproteobacteria</taxon>
        <taxon>Burkholderiales</taxon>
        <taxon>Alcaligenaceae</taxon>
        <taxon>Bordetella</taxon>
    </lineage>
</organism>
<keyword evidence="4" id="KW-0472">Membrane</keyword>
<keyword evidence="7" id="KW-1185">Reference proteome</keyword>
<dbReference type="SUPFAM" id="SSF52540">
    <property type="entry name" value="P-loop containing nucleoside triphosphate hydrolases"/>
    <property type="match status" value="1"/>
</dbReference>
<dbReference type="eggNOG" id="COG3597">
    <property type="taxonomic scope" value="Bacteria"/>
</dbReference>
<dbReference type="CDD" id="cd00882">
    <property type="entry name" value="Ras_like_GTPase"/>
    <property type="match status" value="1"/>
</dbReference>
<comment type="subcellular location">
    <subcellularLocation>
        <location evidence="1">Membrane</location>
        <topology evidence="1">Multi-pass membrane protein</topology>
    </subcellularLocation>
</comment>
<dbReference type="InterPro" id="IPR027417">
    <property type="entry name" value="P-loop_NTPase"/>
</dbReference>
<sequence>MRDRPFPRSYTMTDHRPDTLQDAIADAIRTATQGAGRVNLLIAGKTGVGKSTLVNTVFRGELARTGAGKPVTQSTQAYTRPGHPLTIIDTRGLEMADYAGSRQALADLVRERAAAEDPNQHVHAAWLCIQDSSHRIEDAEVDLCGMLADQGIPVIVVLTKARKNSVFLAEARRLLPRARTVVAVRALPEWIEELDAELPPMGLDELIGATASVVPEGQQRAYANALSTRHQKALEVKKKRADIEVSVAAGLAASAAAAPIPFSDAFALVPIQVGMIAKIGITFGMELDTAAITTLVTSTLGASAATLIGRSVVSGMLKFIPGAGSAVGGAIAATTAATITKLLGNAYVAVLYDFCQKHPGKDIDLAMIAQALKQRLHGL</sequence>
<evidence type="ECO:0000313" key="7">
    <source>
        <dbReference type="Proteomes" id="UP000001977"/>
    </source>
</evidence>
<dbReference type="HOGENOM" id="CLU_052008_1_0_4"/>
<dbReference type="GO" id="GO:0005525">
    <property type="term" value="F:GTP binding"/>
    <property type="evidence" value="ECO:0007669"/>
    <property type="project" value="InterPro"/>
</dbReference>
<reference evidence="6 7" key="1">
    <citation type="journal article" date="2006" name="J. Bacteriol.">
        <title>Comparison of the genome sequence of the poultry pathogen Bordetella avium with those of B. bronchiseptica, B. pertussis, and B. parapertussis reveals extensive diversity in surface structures associated with host interaction.</title>
        <authorList>
            <person name="Sebaihia M."/>
            <person name="Preston A."/>
            <person name="Maskell D.J."/>
            <person name="Kuzmiak H."/>
            <person name="Connell T.D."/>
            <person name="King N.D."/>
            <person name="Orndorff P.E."/>
            <person name="Miyamoto D.M."/>
            <person name="Thomson N.R."/>
            <person name="Harris D."/>
            <person name="Goble A."/>
            <person name="Lord A."/>
            <person name="Murphy L."/>
            <person name="Quail M.A."/>
            <person name="Rutter S."/>
            <person name="Squares R."/>
            <person name="Squares S."/>
            <person name="Woodward J."/>
            <person name="Parkhill J."/>
            <person name="Temple L.M."/>
        </authorList>
    </citation>
    <scope>NUCLEOTIDE SEQUENCE [LARGE SCALE GENOMIC DNA]</scope>
    <source>
        <strain evidence="6 7">197N</strain>
    </source>
</reference>
<dbReference type="Pfam" id="PF01926">
    <property type="entry name" value="MMR_HSR1"/>
    <property type="match status" value="1"/>
</dbReference>
<keyword evidence="3" id="KW-1133">Transmembrane helix</keyword>
<dbReference type="InterPro" id="IPR021147">
    <property type="entry name" value="DUF697"/>
</dbReference>
<evidence type="ECO:0000256" key="4">
    <source>
        <dbReference type="ARBA" id="ARBA00023136"/>
    </source>
</evidence>